<feature type="domain" description="Aminotransferase class V" evidence="1">
    <location>
        <begin position="62"/>
        <end position="232"/>
    </location>
</feature>
<protein>
    <submittedName>
        <fullName evidence="2">Selenocysteine lyase/Cysteine desulfurase</fullName>
    </submittedName>
</protein>
<dbReference type="RefSeq" id="WP_085475385.1">
    <property type="nucleotide sequence ID" value="NZ_FXBM01000001.1"/>
</dbReference>
<dbReference type="PANTHER" id="PTHR43586">
    <property type="entry name" value="CYSTEINE DESULFURASE"/>
    <property type="match status" value="1"/>
</dbReference>
<dbReference type="EMBL" id="FXBM01000001">
    <property type="protein sequence ID" value="SMH34141.1"/>
    <property type="molecule type" value="Genomic_DNA"/>
</dbReference>
<dbReference type="InterPro" id="IPR015421">
    <property type="entry name" value="PyrdxlP-dep_Trfase_major"/>
</dbReference>
<dbReference type="Gene3D" id="3.90.1150.10">
    <property type="entry name" value="Aspartate Aminotransferase, domain 1"/>
    <property type="match status" value="1"/>
</dbReference>
<dbReference type="STRING" id="1891671.SAMN06295885_0937"/>
<reference evidence="3" key="1">
    <citation type="submission" date="2017-04" db="EMBL/GenBank/DDBJ databases">
        <authorList>
            <person name="Varghese N."/>
            <person name="Submissions S."/>
        </authorList>
    </citation>
    <scope>NUCLEOTIDE SEQUENCE [LARGE SCALE GENOMIC DNA]</scope>
    <source>
        <strain evidence="3">VKM Ac-2121</strain>
    </source>
</reference>
<dbReference type="Proteomes" id="UP000193711">
    <property type="component" value="Unassembled WGS sequence"/>
</dbReference>
<keyword evidence="3" id="KW-1185">Reference proteome</keyword>
<gene>
    <name evidence="2" type="ORF">SAMN06295885_0937</name>
</gene>
<dbReference type="Gene3D" id="3.40.640.10">
    <property type="entry name" value="Type I PLP-dependent aspartate aminotransferase-like (Major domain)"/>
    <property type="match status" value="1"/>
</dbReference>
<dbReference type="PANTHER" id="PTHR43586:SF15">
    <property type="entry name" value="BLR3095 PROTEIN"/>
    <property type="match status" value="1"/>
</dbReference>
<organism evidence="2 3">
    <name type="scientific">Rathayibacter oskolensis</name>
    <dbReference type="NCBI Taxonomy" id="1891671"/>
    <lineage>
        <taxon>Bacteria</taxon>
        <taxon>Bacillati</taxon>
        <taxon>Actinomycetota</taxon>
        <taxon>Actinomycetes</taxon>
        <taxon>Micrococcales</taxon>
        <taxon>Microbacteriaceae</taxon>
        <taxon>Rathayibacter</taxon>
    </lineage>
</organism>
<dbReference type="OrthoDB" id="4743071at2"/>
<keyword evidence="2" id="KW-0456">Lyase</keyword>
<dbReference type="AlphaFoldDB" id="A0A1X7NBF2"/>
<evidence type="ECO:0000313" key="2">
    <source>
        <dbReference type="EMBL" id="SMH34141.1"/>
    </source>
</evidence>
<dbReference type="InterPro" id="IPR015424">
    <property type="entry name" value="PyrdxlP-dep_Trfase"/>
</dbReference>
<dbReference type="SUPFAM" id="SSF53383">
    <property type="entry name" value="PLP-dependent transferases"/>
    <property type="match status" value="1"/>
</dbReference>
<name>A0A1X7NBF2_9MICO</name>
<dbReference type="InterPro" id="IPR000192">
    <property type="entry name" value="Aminotrans_V_dom"/>
</dbReference>
<evidence type="ECO:0000259" key="1">
    <source>
        <dbReference type="Pfam" id="PF00266"/>
    </source>
</evidence>
<evidence type="ECO:0000313" key="3">
    <source>
        <dbReference type="Proteomes" id="UP000193711"/>
    </source>
</evidence>
<proteinExistence type="predicted"/>
<accession>A0A1X7NBF2</accession>
<dbReference type="GO" id="GO:0016829">
    <property type="term" value="F:lyase activity"/>
    <property type="evidence" value="ECO:0007669"/>
    <property type="project" value="UniProtKB-KW"/>
</dbReference>
<dbReference type="InterPro" id="IPR015422">
    <property type="entry name" value="PyrdxlP-dep_Trfase_small"/>
</dbReference>
<dbReference type="Pfam" id="PF00266">
    <property type="entry name" value="Aminotran_5"/>
    <property type="match status" value="1"/>
</dbReference>
<sequence length="377" mass="39450">MSSNDLDLDAFLATFDEEAGYLDFARVGPISATALAEQDAASELLSRVRSGTLDELFRQDARVRAAVAALTRFPADQVVFQPNTSSGLMQALFGLSGAVLLSPGEFPSLPFAAVRAGEVRGETTPVWLRGEPGRVTPGGVRAQLADDVTAVALSLVDSRTGHVADVEGIRDVIGDRLLILDAIQGFGVVDAPYELADVVVSGGQKWARAGWGTGFLALSERALARLTPALSGWTGTGTPEPWDHVAAPASDARAFSVTNPDPIAQARFAGALEDVLAVGVPTIAERMADRVDAIIDLADEFGLAVVGSRDEKDRAGIVVVEPAPEELGPLSAALEAHAVTARIRPSTVRFSAHASTDDETLAMLRAALTSAATVVEY</sequence>